<sequence>MGNSSLKDICNSNDDCQNDGVCLDKDGKNFCECNPGTEGDHCEIVVDCVTGRYRNCTGERGTCMFDQITRTAVCICPEKKALYHKEYVCKDCYCGEGERSCDFRNGKKVCLCGVGYDENNGFCEMCDCGSSIQCKFINGQKKCECHRGFANYNGFCKRQCDDDSDCQNGGMCKMKGGNQFCKCNAGVTGDRCETIVDCLTGKYKFCSYSGGRCFYDHQRNESACECPKNKSFHYKSSMCKETCRNDSDCENGGLCKVVGGSKFCECKPQMTGDRCEIIYECRRLYSNCSGANGTCYYDHQKEKAVCVCSENRALHPYEGYCKECDCGVYGFCSFKGGDKFCSCSPLTSEKDGKCVECDCGSNGLCVFERGRKKCICSPPAVERDGKCVDCHCGKNSQSCRLDWFGQKMCNCHFGYVQIDGYCTEICNDDKCLHGECEIIGQRHKCKCYEGYTGSRCEKKKESESVLPVSAK</sequence>
<feature type="disulfide bond" evidence="1">
    <location>
        <begin position="447"/>
        <end position="456"/>
    </location>
</feature>
<organism evidence="3 4">
    <name type="scientific">Caerostris darwini</name>
    <dbReference type="NCBI Taxonomy" id="1538125"/>
    <lineage>
        <taxon>Eukaryota</taxon>
        <taxon>Metazoa</taxon>
        <taxon>Ecdysozoa</taxon>
        <taxon>Arthropoda</taxon>
        <taxon>Chelicerata</taxon>
        <taxon>Arachnida</taxon>
        <taxon>Araneae</taxon>
        <taxon>Araneomorphae</taxon>
        <taxon>Entelegynae</taxon>
        <taxon>Araneoidea</taxon>
        <taxon>Araneidae</taxon>
        <taxon>Caerostris</taxon>
    </lineage>
</organism>
<dbReference type="Pfam" id="PF00008">
    <property type="entry name" value="EGF"/>
    <property type="match status" value="1"/>
</dbReference>
<dbReference type="EMBL" id="BPLQ01009040">
    <property type="protein sequence ID" value="GIY41273.1"/>
    <property type="molecule type" value="Genomic_DNA"/>
</dbReference>
<dbReference type="PROSITE" id="PS01186">
    <property type="entry name" value="EGF_2"/>
    <property type="match status" value="1"/>
</dbReference>
<name>A0AAV4T3P7_9ARAC</name>
<reference evidence="3 4" key="1">
    <citation type="submission" date="2021-06" db="EMBL/GenBank/DDBJ databases">
        <title>Caerostris darwini draft genome.</title>
        <authorList>
            <person name="Kono N."/>
            <person name="Arakawa K."/>
        </authorList>
    </citation>
    <scope>NUCLEOTIDE SEQUENCE [LARGE SCALE GENOMIC DNA]</scope>
</reference>
<dbReference type="PROSITE" id="PS00022">
    <property type="entry name" value="EGF_1"/>
    <property type="match status" value="4"/>
</dbReference>
<evidence type="ECO:0000313" key="4">
    <source>
        <dbReference type="Proteomes" id="UP001054837"/>
    </source>
</evidence>
<keyword evidence="1" id="KW-1015">Disulfide bond</keyword>
<accession>A0AAV4T3P7</accession>
<feature type="domain" description="EGF-like" evidence="2">
    <location>
        <begin position="157"/>
        <end position="193"/>
    </location>
</feature>
<feature type="disulfide bond" evidence="1">
    <location>
        <begin position="33"/>
        <end position="42"/>
    </location>
</feature>
<dbReference type="SUPFAM" id="SSF57196">
    <property type="entry name" value="EGF/Laminin"/>
    <property type="match status" value="4"/>
</dbReference>
<feature type="disulfide bond" evidence="1">
    <location>
        <begin position="183"/>
        <end position="192"/>
    </location>
</feature>
<feature type="disulfide bond" evidence="1">
    <location>
        <begin position="266"/>
        <end position="275"/>
    </location>
</feature>
<protein>
    <recommendedName>
        <fullName evidence="2">EGF-like domain-containing protein</fullName>
    </recommendedName>
</protein>
<feature type="domain" description="EGF-like" evidence="2">
    <location>
        <begin position="6"/>
        <end position="43"/>
    </location>
</feature>
<proteinExistence type="predicted"/>
<keyword evidence="1" id="KW-0245">EGF-like domain</keyword>
<feature type="domain" description="EGF-like" evidence="2">
    <location>
        <begin position="427"/>
        <end position="457"/>
    </location>
</feature>
<dbReference type="Gene3D" id="2.10.25.10">
    <property type="entry name" value="Laminin"/>
    <property type="match status" value="3"/>
</dbReference>
<gene>
    <name evidence="3" type="primary">AVEN_258683_1</name>
    <name evidence="3" type="ORF">CDAR_303851</name>
</gene>
<dbReference type="SMART" id="SM00181">
    <property type="entry name" value="EGF"/>
    <property type="match status" value="8"/>
</dbReference>
<keyword evidence="4" id="KW-1185">Reference proteome</keyword>
<evidence type="ECO:0000256" key="1">
    <source>
        <dbReference type="PROSITE-ProRule" id="PRU00076"/>
    </source>
</evidence>
<dbReference type="PROSITE" id="PS50026">
    <property type="entry name" value="EGF_3"/>
    <property type="match status" value="4"/>
</dbReference>
<evidence type="ECO:0000313" key="3">
    <source>
        <dbReference type="EMBL" id="GIY41273.1"/>
    </source>
</evidence>
<comment type="caution">
    <text evidence="3">The sequence shown here is derived from an EMBL/GenBank/DDBJ whole genome shotgun (WGS) entry which is preliminary data.</text>
</comment>
<feature type="domain" description="EGF-like" evidence="2">
    <location>
        <begin position="240"/>
        <end position="276"/>
    </location>
</feature>
<dbReference type="InterPro" id="IPR000742">
    <property type="entry name" value="EGF"/>
</dbReference>
<dbReference type="Proteomes" id="UP001054837">
    <property type="component" value="Unassembled WGS sequence"/>
</dbReference>
<evidence type="ECO:0000259" key="2">
    <source>
        <dbReference type="PROSITE" id="PS50026"/>
    </source>
</evidence>
<comment type="caution">
    <text evidence="1">Lacks conserved residue(s) required for the propagation of feature annotation.</text>
</comment>
<dbReference type="AlphaFoldDB" id="A0AAV4T3P7"/>